<keyword evidence="1" id="KW-0349">Heme</keyword>
<reference evidence="2 3" key="1">
    <citation type="journal article" date="2009" name="Nat. Genet.">
        <title>The genome of the cucumber, Cucumis sativus L.</title>
        <authorList>
            <person name="Huang S."/>
            <person name="Li R."/>
            <person name="Zhang Z."/>
            <person name="Li L."/>
            <person name="Gu X."/>
            <person name="Fan W."/>
            <person name="Lucas W.J."/>
            <person name="Wang X."/>
            <person name="Xie B."/>
            <person name="Ni P."/>
            <person name="Ren Y."/>
            <person name="Zhu H."/>
            <person name="Li J."/>
            <person name="Lin K."/>
            <person name="Jin W."/>
            <person name="Fei Z."/>
            <person name="Li G."/>
            <person name="Staub J."/>
            <person name="Kilian A."/>
            <person name="van der Vossen E.A."/>
            <person name="Wu Y."/>
            <person name="Guo J."/>
            <person name="He J."/>
            <person name="Jia Z."/>
            <person name="Ren Y."/>
            <person name="Tian G."/>
            <person name="Lu Y."/>
            <person name="Ruan J."/>
            <person name="Qian W."/>
            <person name="Wang M."/>
            <person name="Huang Q."/>
            <person name="Li B."/>
            <person name="Xuan Z."/>
            <person name="Cao J."/>
            <person name="Asan"/>
            <person name="Wu Z."/>
            <person name="Zhang J."/>
            <person name="Cai Q."/>
            <person name="Bai Y."/>
            <person name="Zhao B."/>
            <person name="Han Y."/>
            <person name="Li Y."/>
            <person name="Li X."/>
            <person name="Wang S."/>
            <person name="Shi Q."/>
            <person name="Liu S."/>
            <person name="Cho W.K."/>
            <person name="Kim J.Y."/>
            <person name="Xu Y."/>
            <person name="Heller-Uszynska K."/>
            <person name="Miao H."/>
            <person name="Cheng Z."/>
            <person name="Zhang S."/>
            <person name="Wu J."/>
            <person name="Yang Y."/>
            <person name="Kang H."/>
            <person name="Li M."/>
            <person name="Liang H."/>
            <person name="Ren X."/>
            <person name="Shi Z."/>
            <person name="Wen M."/>
            <person name="Jian M."/>
            <person name="Yang H."/>
            <person name="Zhang G."/>
            <person name="Yang Z."/>
            <person name="Chen R."/>
            <person name="Liu S."/>
            <person name="Li J."/>
            <person name="Ma L."/>
            <person name="Liu H."/>
            <person name="Zhou Y."/>
            <person name="Zhao J."/>
            <person name="Fang X."/>
            <person name="Li G."/>
            <person name="Fang L."/>
            <person name="Li Y."/>
            <person name="Liu D."/>
            <person name="Zheng H."/>
            <person name="Zhang Y."/>
            <person name="Qin N."/>
            <person name="Li Z."/>
            <person name="Yang G."/>
            <person name="Yang S."/>
            <person name="Bolund L."/>
            <person name="Kristiansen K."/>
            <person name="Zheng H."/>
            <person name="Li S."/>
            <person name="Zhang X."/>
            <person name="Yang H."/>
            <person name="Wang J."/>
            <person name="Sun R."/>
            <person name="Zhang B."/>
            <person name="Jiang S."/>
            <person name="Wang J."/>
            <person name="Du Y."/>
            <person name="Li S."/>
        </authorList>
    </citation>
    <scope>NUCLEOTIDE SEQUENCE [LARGE SCALE GENOMIC DNA]</scope>
    <source>
        <strain evidence="3">cv. 9930</strain>
    </source>
</reference>
<keyword evidence="3" id="KW-1185">Reference proteome</keyword>
<comment type="similarity">
    <text evidence="1">Belongs to the cytochrome P450 family.</text>
</comment>
<accession>A0A0A0KKR9</accession>
<evidence type="ECO:0000313" key="2">
    <source>
        <dbReference type="EMBL" id="KGN50203.1"/>
    </source>
</evidence>
<dbReference type="Pfam" id="PF00067">
    <property type="entry name" value="p450"/>
    <property type="match status" value="1"/>
</dbReference>
<dbReference type="PRINTS" id="PR00463">
    <property type="entry name" value="EP450I"/>
</dbReference>
<dbReference type="Gene3D" id="1.10.630.10">
    <property type="entry name" value="Cytochrome P450"/>
    <property type="match status" value="1"/>
</dbReference>
<dbReference type="GO" id="GO:0020037">
    <property type="term" value="F:heme binding"/>
    <property type="evidence" value="ECO:0007669"/>
    <property type="project" value="InterPro"/>
</dbReference>
<name>A0A0A0KKR9_CUCSA</name>
<gene>
    <name evidence="2" type="ORF">Csa_5G158590</name>
</gene>
<dbReference type="EMBL" id="CM002926">
    <property type="protein sequence ID" value="KGN50203.1"/>
    <property type="molecule type" value="Genomic_DNA"/>
</dbReference>
<dbReference type="GO" id="GO:0005506">
    <property type="term" value="F:iron ion binding"/>
    <property type="evidence" value="ECO:0007669"/>
    <property type="project" value="InterPro"/>
</dbReference>
<reference evidence="2 3" key="2">
    <citation type="journal article" date="2009" name="PLoS ONE">
        <title>An integrated genetic and cytogenetic map of the cucumber genome.</title>
        <authorList>
            <person name="Ren Y."/>
            <person name="Zhang Z."/>
            <person name="Liu J."/>
            <person name="Staub J.E."/>
            <person name="Han Y."/>
            <person name="Cheng Z."/>
            <person name="Li X."/>
            <person name="Lu J."/>
            <person name="Miao H."/>
            <person name="Kang H."/>
            <person name="Xie B."/>
            <person name="Gu X."/>
            <person name="Wang X."/>
            <person name="Du Y."/>
            <person name="Jin W."/>
            <person name="Huang S."/>
        </authorList>
    </citation>
    <scope>NUCLEOTIDE SEQUENCE [LARGE SCALE GENOMIC DNA]</scope>
    <source>
        <strain evidence="3">cv. 9930</strain>
    </source>
</reference>
<dbReference type="AlphaFoldDB" id="A0A0A0KKR9"/>
<dbReference type="InterPro" id="IPR002401">
    <property type="entry name" value="Cyt_P450_E_grp-I"/>
</dbReference>
<dbReference type="PANTHER" id="PTHR47951:SF7">
    <property type="entry name" value="FLAVONOID 3',5'-HYDROXYLASE-LIKE ISOFORM X1"/>
    <property type="match status" value="1"/>
</dbReference>
<dbReference type="InterPro" id="IPR017972">
    <property type="entry name" value="Cyt_P450_CS"/>
</dbReference>
<reference evidence="2 3" key="3">
    <citation type="journal article" date="2010" name="BMC Genomics">
        <title>Transcriptome sequencing and comparative analysis of cucumber flowers with different sex types.</title>
        <authorList>
            <person name="Guo S."/>
            <person name="Zheng Y."/>
            <person name="Joung J.G."/>
            <person name="Liu S."/>
            <person name="Zhang Z."/>
            <person name="Crasta O.R."/>
            <person name="Sobral B.W."/>
            <person name="Xu Y."/>
            <person name="Huang S."/>
            <person name="Fei Z."/>
        </authorList>
    </citation>
    <scope>NUCLEOTIDE SEQUENCE [LARGE SCALE GENOMIC DNA]</scope>
    <source>
        <strain evidence="3">cv. 9930</strain>
    </source>
</reference>
<organism evidence="2 3">
    <name type="scientific">Cucumis sativus</name>
    <name type="common">Cucumber</name>
    <dbReference type="NCBI Taxonomy" id="3659"/>
    <lineage>
        <taxon>Eukaryota</taxon>
        <taxon>Viridiplantae</taxon>
        <taxon>Streptophyta</taxon>
        <taxon>Embryophyta</taxon>
        <taxon>Tracheophyta</taxon>
        <taxon>Spermatophyta</taxon>
        <taxon>Magnoliopsida</taxon>
        <taxon>eudicotyledons</taxon>
        <taxon>Gunneridae</taxon>
        <taxon>Pentapetalae</taxon>
        <taxon>rosids</taxon>
        <taxon>fabids</taxon>
        <taxon>Cucurbitales</taxon>
        <taxon>Cucurbitaceae</taxon>
        <taxon>Benincaseae</taxon>
        <taxon>Cucumis</taxon>
    </lineage>
</organism>
<keyword evidence="1" id="KW-0560">Oxidoreductase</keyword>
<sequence>MEFYPFGYGKRSCAGIALAERMLMFILASLLHSFEWELPKDSVIDFKEKFGIVNKKLNPLVAIPTPSLSNSDLYLA</sequence>
<dbReference type="InterPro" id="IPR001128">
    <property type="entry name" value="Cyt_P450"/>
</dbReference>
<dbReference type="STRING" id="3659.A0A0A0KKR9"/>
<keyword evidence="1" id="KW-0408">Iron</keyword>
<reference evidence="2 3" key="4">
    <citation type="journal article" date="2011" name="BMC Genomics">
        <title>RNA-Seq improves annotation of protein-coding genes in the cucumber genome.</title>
        <authorList>
            <person name="Li Z."/>
            <person name="Zhang Z."/>
            <person name="Yan P."/>
            <person name="Huang S."/>
            <person name="Fei Z."/>
            <person name="Lin K."/>
        </authorList>
    </citation>
    <scope>NUCLEOTIDE SEQUENCE [LARGE SCALE GENOMIC DNA]</scope>
    <source>
        <strain evidence="3">cv. 9930</strain>
    </source>
</reference>
<proteinExistence type="inferred from homology"/>
<dbReference type="OMA" id="ICAGIRM"/>
<dbReference type="InterPro" id="IPR036396">
    <property type="entry name" value="Cyt_P450_sf"/>
</dbReference>
<protein>
    <recommendedName>
        <fullName evidence="4">Cytochrome P450</fullName>
    </recommendedName>
</protein>
<evidence type="ECO:0000256" key="1">
    <source>
        <dbReference type="RuleBase" id="RU000461"/>
    </source>
</evidence>
<dbReference type="PROSITE" id="PS00086">
    <property type="entry name" value="CYTOCHROME_P450"/>
    <property type="match status" value="1"/>
</dbReference>
<dbReference type="Gramene" id="KGN50203">
    <property type="protein sequence ID" value="KGN50203"/>
    <property type="gene ID" value="Csa_5G158590"/>
</dbReference>
<keyword evidence="1" id="KW-0503">Monooxygenase</keyword>
<evidence type="ECO:0000313" key="3">
    <source>
        <dbReference type="Proteomes" id="UP000029981"/>
    </source>
</evidence>
<dbReference type="Proteomes" id="UP000029981">
    <property type="component" value="Chromosome 5"/>
</dbReference>
<dbReference type="GO" id="GO:0016705">
    <property type="term" value="F:oxidoreductase activity, acting on paired donors, with incorporation or reduction of molecular oxygen"/>
    <property type="evidence" value="ECO:0007669"/>
    <property type="project" value="InterPro"/>
</dbReference>
<dbReference type="PANTHER" id="PTHR47951">
    <property type="entry name" value="OS08G0547900 PROTEIN"/>
    <property type="match status" value="1"/>
</dbReference>
<evidence type="ECO:0008006" key="4">
    <source>
        <dbReference type="Google" id="ProtNLM"/>
    </source>
</evidence>
<dbReference type="SUPFAM" id="SSF48264">
    <property type="entry name" value="Cytochrome P450"/>
    <property type="match status" value="1"/>
</dbReference>
<dbReference type="GO" id="GO:0004497">
    <property type="term" value="F:monooxygenase activity"/>
    <property type="evidence" value="ECO:0007669"/>
    <property type="project" value="UniProtKB-KW"/>
</dbReference>
<keyword evidence="1" id="KW-0479">Metal-binding</keyword>